<dbReference type="Proteomes" id="UP000738349">
    <property type="component" value="Unassembled WGS sequence"/>
</dbReference>
<organism evidence="2 3">
    <name type="scientific">Dactylonectria macrodidyma</name>
    <dbReference type="NCBI Taxonomy" id="307937"/>
    <lineage>
        <taxon>Eukaryota</taxon>
        <taxon>Fungi</taxon>
        <taxon>Dikarya</taxon>
        <taxon>Ascomycota</taxon>
        <taxon>Pezizomycotina</taxon>
        <taxon>Sordariomycetes</taxon>
        <taxon>Hypocreomycetidae</taxon>
        <taxon>Hypocreales</taxon>
        <taxon>Nectriaceae</taxon>
        <taxon>Dactylonectria</taxon>
    </lineage>
</organism>
<dbReference type="EMBL" id="JAGMUV010000016">
    <property type="protein sequence ID" value="KAH7132803.1"/>
    <property type="molecule type" value="Genomic_DNA"/>
</dbReference>
<evidence type="ECO:0000313" key="2">
    <source>
        <dbReference type="EMBL" id="KAH7132803.1"/>
    </source>
</evidence>
<keyword evidence="3" id="KW-1185">Reference proteome</keyword>
<comment type="caution">
    <text evidence="2">The sequence shown here is derived from an EMBL/GenBank/DDBJ whole genome shotgun (WGS) entry which is preliminary data.</text>
</comment>
<sequence>MTTDKQEKAMKDADNTEEVKIWIKNIPSSVKKSLEDIAGDASKSLKAEQLFICVFDPGLRERLARLPVLAQLTSQGALFGRFIRKSHPDDGFSETELHCFKFQRPVKTDVRVVPTKSSEALLMLVLQTPGSANEEKGKEEEEDKVRAPSGSFHEKVKMRNSMDNSRGINTIVKFIQAEFSEEKLVELLKRIGELSWPSRL</sequence>
<accession>A0A9P9E8D2</accession>
<feature type="region of interest" description="Disordered" evidence="1">
    <location>
        <begin position="131"/>
        <end position="150"/>
    </location>
</feature>
<gene>
    <name evidence="2" type="ORF">EDB81DRAFT_950227</name>
</gene>
<dbReference type="AlphaFoldDB" id="A0A9P9E8D2"/>
<reference evidence="2" key="1">
    <citation type="journal article" date="2021" name="Nat. Commun.">
        <title>Genetic determinants of endophytism in the Arabidopsis root mycobiome.</title>
        <authorList>
            <person name="Mesny F."/>
            <person name="Miyauchi S."/>
            <person name="Thiergart T."/>
            <person name="Pickel B."/>
            <person name="Atanasova L."/>
            <person name="Karlsson M."/>
            <person name="Huettel B."/>
            <person name="Barry K.W."/>
            <person name="Haridas S."/>
            <person name="Chen C."/>
            <person name="Bauer D."/>
            <person name="Andreopoulos W."/>
            <person name="Pangilinan J."/>
            <person name="LaButti K."/>
            <person name="Riley R."/>
            <person name="Lipzen A."/>
            <person name="Clum A."/>
            <person name="Drula E."/>
            <person name="Henrissat B."/>
            <person name="Kohler A."/>
            <person name="Grigoriev I.V."/>
            <person name="Martin F.M."/>
            <person name="Hacquard S."/>
        </authorList>
    </citation>
    <scope>NUCLEOTIDE SEQUENCE</scope>
    <source>
        <strain evidence="2">MPI-CAGE-AT-0147</strain>
    </source>
</reference>
<name>A0A9P9E8D2_9HYPO</name>
<protein>
    <submittedName>
        <fullName evidence="2">Uncharacterized protein</fullName>
    </submittedName>
</protein>
<evidence type="ECO:0000256" key="1">
    <source>
        <dbReference type="SAM" id="MobiDB-lite"/>
    </source>
</evidence>
<proteinExistence type="predicted"/>
<evidence type="ECO:0000313" key="3">
    <source>
        <dbReference type="Proteomes" id="UP000738349"/>
    </source>
</evidence>
<feature type="compositionally biased region" description="Basic and acidic residues" evidence="1">
    <location>
        <begin position="133"/>
        <end position="150"/>
    </location>
</feature>